<reference evidence="1 2" key="1">
    <citation type="submission" date="2013-02" db="EMBL/GenBank/DDBJ databases">
        <title>A novel strain isolated from Lonar lake, Maharashtra, India.</title>
        <authorList>
            <person name="Singh A."/>
        </authorList>
    </citation>
    <scope>NUCLEOTIDE SEQUENCE [LARGE SCALE GENOMIC DNA]</scope>
    <source>
        <strain evidence="1 2">AK24</strain>
    </source>
</reference>
<protein>
    <recommendedName>
        <fullName evidence="3">Outer membrane protein beta-barrel domain-containing protein</fullName>
    </recommendedName>
</protein>
<proteinExistence type="predicted"/>
<evidence type="ECO:0000313" key="1">
    <source>
        <dbReference type="EMBL" id="EON75359.1"/>
    </source>
</evidence>
<dbReference type="PATRIC" id="fig|1288963.3.peg.4057"/>
<sequence>MALYQQLFAFQGDVVEKTGRDSIIVEFGKSGKLVFAIDNPRDFERLKQMDVNQIIRELELNIPDMEGEQTVVEIKYRDGKKEIVRVYEDGTETEVSVGRYKLIVDESGAKTTVKLESEPKTKKDPDFRTYFSMDLGINTYFEDGSIPSPAEPYSVKGWGSWNVNLNWMASQKISQGAYWDFGLGVHWYNFKFNNTGYQPRTTDMGVDFLPRPDVNGFKSKISASYLTAMTLFKYDFGKRYEKGRDGIRVGIGPYAGYRLGGRSKFVYRELEGSGRRKIKEGAGGYLNNFRVGLRGEFGFRSVTFFSTYDFNSLFHPDLGPSVSPMSFGIVF</sequence>
<name>R7ZMW5_9BACT</name>
<organism evidence="1 2">
    <name type="scientific">Lunatimonas lonarensis</name>
    <dbReference type="NCBI Taxonomy" id="1232681"/>
    <lineage>
        <taxon>Bacteria</taxon>
        <taxon>Pseudomonadati</taxon>
        <taxon>Bacteroidota</taxon>
        <taxon>Cytophagia</taxon>
        <taxon>Cytophagales</taxon>
        <taxon>Cyclobacteriaceae</taxon>
    </lineage>
</organism>
<accession>R7ZMW5</accession>
<dbReference type="Proteomes" id="UP000013909">
    <property type="component" value="Unassembled WGS sequence"/>
</dbReference>
<keyword evidence="2" id="KW-1185">Reference proteome</keyword>
<comment type="caution">
    <text evidence="1">The sequence shown here is derived from an EMBL/GenBank/DDBJ whole genome shotgun (WGS) entry which is preliminary data.</text>
</comment>
<dbReference type="STRING" id="1232681.ADIS_4063"/>
<evidence type="ECO:0000313" key="2">
    <source>
        <dbReference type="Proteomes" id="UP000013909"/>
    </source>
</evidence>
<gene>
    <name evidence="1" type="ORF">ADIS_4063</name>
</gene>
<evidence type="ECO:0008006" key="3">
    <source>
        <dbReference type="Google" id="ProtNLM"/>
    </source>
</evidence>
<dbReference type="AlphaFoldDB" id="R7ZMW5"/>
<dbReference type="EMBL" id="AQHR01000107">
    <property type="protein sequence ID" value="EON75359.1"/>
    <property type="molecule type" value="Genomic_DNA"/>
</dbReference>